<name>A0A919NKP0_9ACTN</name>
<evidence type="ECO:0000313" key="2">
    <source>
        <dbReference type="Proteomes" id="UP000623608"/>
    </source>
</evidence>
<dbReference type="AlphaFoldDB" id="A0A919NKP0"/>
<sequence>MDDGYWLPTPLGVEERLRQTADGWDELHLYQLYLPEVPAEVRGFRHLRTAYLYNCDLPALPAWLAELPELSLLDVSRNRLTEVPFALLARTGLELRISGNPLDLGRAFRTLVENYNEARFEQVAAACSAEVTMHLPGVRPAHGTGPDGVARMLGDAYPRFGRLEVVEAGAERAVVKPARAAPIPLRLTWRYGRLRTVIGGLS</sequence>
<proteinExistence type="predicted"/>
<comment type="caution">
    <text evidence="1">The sequence shown here is derived from an EMBL/GenBank/DDBJ whole genome shotgun (WGS) entry which is preliminary data.</text>
</comment>
<dbReference type="SUPFAM" id="SSF52075">
    <property type="entry name" value="Outer arm dynein light chain 1"/>
    <property type="match status" value="1"/>
</dbReference>
<dbReference type="RefSeq" id="WP_203806215.1">
    <property type="nucleotide sequence ID" value="NZ_BOMY01000022.1"/>
</dbReference>
<evidence type="ECO:0008006" key="3">
    <source>
        <dbReference type="Google" id="ProtNLM"/>
    </source>
</evidence>
<dbReference type="Gene3D" id="3.80.10.10">
    <property type="entry name" value="Ribonuclease Inhibitor"/>
    <property type="match status" value="1"/>
</dbReference>
<dbReference type="EMBL" id="BOMY01000022">
    <property type="protein sequence ID" value="GIF20515.1"/>
    <property type="molecule type" value="Genomic_DNA"/>
</dbReference>
<protein>
    <recommendedName>
        <fullName evidence="3">Leucine-rich repeat domain-containing protein</fullName>
    </recommendedName>
</protein>
<organism evidence="1 2">
    <name type="scientific">Paractinoplanes tereljensis</name>
    <dbReference type="NCBI Taxonomy" id="571912"/>
    <lineage>
        <taxon>Bacteria</taxon>
        <taxon>Bacillati</taxon>
        <taxon>Actinomycetota</taxon>
        <taxon>Actinomycetes</taxon>
        <taxon>Micromonosporales</taxon>
        <taxon>Micromonosporaceae</taxon>
        <taxon>Paractinoplanes</taxon>
    </lineage>
</organism>
<dbReference type="InterPro" id="IPR032675">
    <property type="entry name" value="LRR_dom_sf"/>
</dbReference>
<gene>
    <name evidence="1" type="ORF">Ate02nite_32450</name>
</gene>
<evidence type="ECO:0000313" key="1">
    <source>
        <dbReference type="EMBL" id="GIF20515.1"/>
    </source>
</evidence>
<reference evidence="1" key="1">
    <citation type="submission" date="2021-01" db="EMBL/GenBank/DDBJ databases">
        <title>Whole genome shotgun sequence of Actinoplanes tereljensis NBRC 105297.</title>
        <authorList>
            <person name="Komaki H."/>
            <person name="Tamura T."/>
        </authorList>
    </citation>
    <scope>NUCLEOTIDE SEQUENCE</scope>
    <source>
        <strain evidence="1">NBRC 105297</strain>
    </source>
</reference>
<accession>A0A919NKP0</accession>
<dbReference type="Proteomes" id="UP000623608">
    <property type="component" value="Unassembled WGS sequence"/>
</dbReference>
<keyword evidence="2" id="KW-1185">Reference proteome</keyword>